<dbReference type="EMBL" id="JANBVN010000057">
    <property type="protein sequence ID" value="KAJ9152291.1"/>
    <property type="molecule type" value="Genomic_DNA"/>
</dbReference>
<evidence type="ECO:0000256" key="2">
    <source>
        <dbReference type="ARBA" id="ARBA00038350"/>
    </source>
</evidence>
<evidence type="ECO:0000313" key="5">
    <source>
        <dbReference type="Proteomes" id="UP001174691"/>
    </source>
</evidence>
<comment type="caution">
    <text evidence="4">The sequence shown here is derived from an EMBL/GenBank/DDBJ whole genome shotgun (WGS) entry which is preliminary data.</text>
</comment>
<accession>A0AA38RM77</accession>
<dbReference type="InterPro" id="IPR036551">
    <property type="entry name" value="Flavin_trans-like"/>
</dbReference>
<proteinExistence type="inferred from homology"/>
<protein>
    <submittedName>
        <fullName evidence="4">Flavoprotein</fullName>
    </submittedName>
</protein>
<organism evidence="4 5">
    <name type="scientific">Coniochaeta hoffmannii</name>
    <dbReference type="NCBI Taxonomy" id="91930"/>
    <lineage>
        <taxon>Eukaryota</taxon>
        <taxon>Fungi</taxon>
        <taxon>Dikarya</taxon>
        <taxon>Ascomycota</taxon>
        <taxon>Pezizomycotina</taxon>
        <taxon>Sordariomycetes</taxon>
        <taxon>Sordariomycetidae</taxon>
        <taxon>Coniochaetales</taxon>
        <taxon>Coniochaetaceae</taxon>
        <taxon>Coniochaeta</taxon>
    </lineage>
</organism>
<dbReference type="Gene3D" id="3.40.50.1950">
    <property type="entry name" value="Flavin prenyltransferase-like"/>
    <property type="match status" value="1"/>
</dbReference>
<dbReference type="GO" id="GO:0010181">
    <property type="term" value="F:FMN binding"/>
    <property type="evidence" value="ECO:0007669"/>
    <property type="project" value="TreeGrafter"/>
</dbReference>
<dbReference type="GO" id="GO:0071513">
    <property type="term" value="C:phosphopantothenoylcysteine decarboxylase complex"/>
    <property type="evidence" value="ECO:0007669"/>
    <property type="project" value="TreeGrafter"/>
</dbReference>
<reference evidence="4" key="1">
    <citation type="submission" date="2022-07" db="EMBL/GenBank/DDBJ databases">
        <title>Fungi with potential for degradation of polypropylene.</title>
        <authorList>
            <person name="Gostincar C."/>
        </authorList>
    </citation>
    <scope>NUCLEOTIDE SEQUENCE</scope>
    <source>
        <strain evidence="4">EXF-13287</strain>
    </source>
</reference>
<comment type="similarity">
    <text evidence="2">Belongs to the HFCD (homooligomeric flavin containing Cys decarboxylase) superfamily.</text>
</comment>
<name>A0AA38RM77_9PEZI</name>
<dbReference type="AlphaFoldDB" id="A0AA38RM77"/>
<dbReference type="GO" id="GO:0015937">
    <property type="term" value="P:coenzyme A biosynthetic process"/>
    <property type="evidence" value="ECO:0007669"/>
    <property type="project" value="UniProtKB-KW"/>
</dbReference>
<evidence type="ECO:0000259" key="3">
    <source>
        <dbReference type="Pfam" id="PF02441"/>
    </source>
</evidence>
<dbReference type="Proteomes" id="UP001174691">
    <property type="component" value="Unassembled WGS sequence"/>
</dbReference>
<evidence type="ECO:0000313" key="4">
    <source>
        <dbReference type="EMBL" id="KAJ9152291.1"/>
    </source>
</evidence>
<dbReference type="PANTHER" id="PTHR14359:SF6">
    <property type="entry name" value="PHOSPHOPANTOTHENOYLCYSTEINE DECARBOXYLASE"/>
    <property type="match status" value="1"/>
</dbReference>
<dbReference type="GO" id="GO:0004633">
    <property type="term" value="F:phosphopantothenoylcysteine decarboxylase activity"/>
    <property type="evidence" value="ECO:0007669"/>
    <property type="project" value="TreeGrafter"/>
</dbReference>
<dbReference type="SUPFAM" id="SSF52507">
    <property type="entry name" value="Homo-oligomeric flavin-containing Cys decarboxylases, HFCD"/>
    <property type="match status" value="1"/>
</dbReference>
<dbReference type="InterPro" id="IPR003382">
    <property type="entry name" value="Flavoprotein"/>
</dbReference>
<dbReference type="Pfam" id="PF02441">
    <property type="entry name" value="Flavoprotein"/>
    <property type="match status" value="1"/>
</dbReference>
<sequence>MADPKAALISPAEAVTAGLRDGKTHLLLASSGSVATIKLPLIISAFAETPNLSIRVILTKSAAHFLAGQSHEQPTVASLSQLPNVDGVYHDEDEWTVPWTRGASILHIELRRWAHILAVVPLSANTLAKITNGMADNLLTSVIRCWDISPDNPRRPRILVAPAMNTQMWLHPITEKQIRVLEDEWGVNGSNTSLGWYEVLQPQTSKMLACGDRGSGAMLDWNEIVAIIKDRLRLYLSNQTAPEAVDL</sequence>
<keyword evidence="5" id="KW-1185">Reference proteome</keyword>
<dbReference type="PANTHER" id="PTHR14359">
    <property type="entry name" value="HOMO-OLIGOMERIC FLAVIN CONTAINING CYS DECARBOXYLASE FAMILY"/>
    <property type="match status" value="1"/>
</dbReference>
<keyword evidence="1" id="KW-0173">Coenzyme A biosynthesis</keyword>
<gene>
    <name evidence="4" type="ORF">NKR19_g4525</name>
</gene>
<feature type="domain" description="Flavoprotein" evidence="3">
    <location>
        <begin position="25"/>
        <end position="231"/>
    </location>
</feature>
<evidence type="ECO:0000256" key="1">
    <source>
        <dbReference type="ARBA" id="ARBA00022993"/>
    </source>
</evidence>